<dbReference type="EMBL" id="WUUT01000002">
    <property type="protein sequence ID" value="MXR51322.1"/>
    <property type="molecule type" value="Genomic_DNA"/>
</dbReference>
<dbReference type="SUPFAM" id="SSF53474">
    <property type="entry name" value="alpha/beta-Hydrolases"/>
    <property type="match status" value="1"/>
</dbReference>
<evidence type="ECO:0000313" key="2">
    <source>
        <dbReference type="EMBL" id="MXR51322.1"/>
    </source>
</evidence>
<dbReference type="PRINTS" id="PR00111">
    <property type="entry name" value="ABHYDROLASE"/>
</dbReference>
<proteinExistence type="predicted"/>
<dbReference type="GO" id="GO:0016787">
    <property type="term" value="F:hydrolase activity"/>
    <property type="evidence" value="ECO:0007669"/>
    <property type="project" value="UniProtKB-KW"/>
</dbReference>
<comment type="caution">
    <text evidence="2">The sequence shown here is derived from an EMBL/GenBank/DDBJ whole genome shotgun (WGS) entry which is preliminary data.</text>
</comment>
<gene>
    <name evidence="2" type="ORF">GRX03_06845</name>
</gene>
<dbReference type="AlphaFoldDB" id="A0A6B0T7Q0"/>
<keyword evidence="2" id="KW-0378">Hydrolase</keyword>
<sequence>MKLRNIVLGAAGAVGATALCNRVLESRAEEFEPYLDGDQGTYRWRGFGVSYTELGDPADDDLLLLHGTNAAASSHEYRAVVEDLSESYHLIVPDLPGYGHSDRPPLLYSASLYEAFVEDIVEDLTDDPTVVASSLSSSYAAAAARNVEMDRLICICPTDTSMGSRQVWLRALLRSPVIGTGLYNLIVSKPSLRYFNADHGYYDPDNVSEEVIDYEWTTGHQPGARFAPASFVSGFLNPEGSLEEHLSNTDVPTTFVWGRNADVTPLSEGRELAEHVGAGLVVVDQAKLLPHVEHPERFVEVVEGELDADEREQTEQA</sequence>
<evidence type="ECO:0000259" key="1">
    <source>
        <dbReference type="Pfam" id="PF12697"/>
    </source>
</evidence>
<protein>
    <submittedName>
        <fullName evidence="2">Alpha/beta fold hydrolase</fullName>
    </submittedName>
</protein>
<dbReference type="Proteomes" id="UP000466535">
    <property type="component" value="Unassembled WGS sequence"/>
</dbReference>
<dbReference type="PANTHER" id="PTHR46438:SF2">
    <property type="entry name" value="ALPHA_BETA-HYDROLASES SUPERFAMILY PROTEIN"/>
    <property type="match status" value="1"/>
</dbReference>
<dbReference type="OrthoDB" id="194600at2157"/>
<accession>A0A6B0T7Q0</accession>
<dbReference type="Pfam" id="PF12697">
    <property type="entry name" value="Abhydrolase_6"/>
    <property type="match status" value="1"/>
</dbReference>
<reference evidence="2 3" key="1">
    <citation type="submission" date="2019-12" db="EMBL/GenBank/DDBJ databases">
        <title>Isolation and characterization of three novel carbon monoxide-oxidizing members of Halobacteria from salione crusts and soils.</title>
        <authorList>
            <person name="Myers M.R."/>
            <person name="King G.M."/>
        </authorList>
    </citation>
    <scope>NUCLEOTIDE SEQUENCE [LARGE SCALE GENOMIC DNA]</scope>
    <source>
        <strain evidence="2 3">WSH3</strain>
    </source>
</reference>
<evidence type="ECO:0000313" key="3">
    <source>
        <dbReference type="Proteomes" id="UP000466535"/>
    </source>
</evidence>
<dbReference type="Gene3D" id="3.40.50.1820">
    <property type="entry name" value="alpha/beta hydrolase"/>
    <property type="match status" value="1"/>
</dbReference>
<name>A0A6B0T7Q0_9EURY</name>
<keyword evidence="3" id="KW-1185">Reference proteome</keyword>
<organism evidence="2 3">
    <name type="scientific">Halovenus carboxidivorans</name>
    <dbReference type="NCBI Taxonomy" id="2692199"/>
    <lineage>
        <taxon>Archaea</taxon>
        <taxon>Methanobacteriati</taxon>
        <taxon>Methanobacteriota</taxon>
        <taxon>Stenosarchaea group</taxon>
        <taxon>Halobacteria</taxon>
        <taxon>Halobacteriales</taxon>
        <taxon>Haloarculaceae</taxon>
        <taxon>Halovenus</taxon>
    </lineage>
</organism>
<dbReference type="PANTHER" id="PTHR46438">
    <property type="entry name" value="ALPHA/BETA-HYDROLASES SUPERFAMILY PROTEIN"/>
    <property type="match status" value="1"/>
</dbReference>
<dbReference type="RefSeq" id="WP_159763457.1">
    <property type="nucleotide sequence ID" value="NZ_WUUT01000002.1"/>
</dbReference>
<feature type="domain" description="AB hydrolase-1" evidence="1">
    <location>
        <begin position="62"/>
        <end position="300"/>
    </location>
</feature>
<dbReference type="InterPro" id="IPR029058">
    <property type="entry name" value="AB_hydrolase_fold"/>
</dbReference>
<dbReference type="InterPro" id="IPR000073">
    <property type="entry name" value="AB_hydrolase_1"/>
</dbReference>